<dbReference type="GO" id="GO:0005886">
    <property type="term" value="C:plasma membrane"/>
    <property type="evidence" value="ECO:0007669"/>
    <property type="project" value="UniProtKB-SubCell"/>
</dbReference>
<evidence type="ECO:0000256" key="12">
    <source>
        <dbReference type="SAM" id="Phobius"/>
    </source>
</evidence>
<accession>A0A7Y0EIZ4</accession>
<keyword evidence="9 11" id="KW-0482">Metalloprotease</keyword>
<dbReference type="EMBL" id="JABBNI010000036">
    <property type="protein sequence ID" value="NMM64344.1"/>
    <property type="molecule type" value="Genomic_DNA"/>
</dbReference>
<keyword evidence="8 12" id="KW-1133">Transmembrane helix</keyword>
<dbReference type="CDD" id="cd07325">
    <property type="entry name" value="M48_Ste24p_like"/>
    <property type="match status" value="1"/>
</dbReference>
<comment type="caution">
    <text evidence="14">The sequence shown here is derived from an EMBL/GenBank/DDBJ whole genome shotgun (WGS) entry which is preliminary data.</text>
</comment>
<keyword evidence="4 12" id="KW-0812">Transmembrane</keyword>
<name>A0A7Y0EIZ4_9CLOT</name>
<evidence type="ECO:0000313" key="15">
    <source>
        <dbReference type="Proteomes" id="UP000537131"/>
    </source>
</evidence>
<evidence type="ECO:0000256" key="5">
    <source>
        <dbReference type="ARBA" id="ARBA00022723"/>
    </source>
</evidence>
<keyword evidence="2" id="KW-1003">Cell membrane</keyword>
<keyword evidence="3 11" id="KW-0645">Protease</keyword>
<evidence type="ECO:0000256" key="2">
    <source>
        <dbReference type="ARBA" id="ARBA00022475"/>
    </source>
</evidence>
<dbReference type="Proteomes" id="UP000537131">
    <property type="component" value="Unassembled WGS sequence"/>
</dbReference>
<evidence type="ECO:0000256" key="6">
    <source>
        <dbReference type="ARBA" id="ARBA00022801"/>
    </source>
</evidence>
<feature type="domain" description="Peptidase M48" evidence="13">
    <location>
        <begin position="93"/>
        <end position="164"/>
    </location>
</feature>
<dbReference type="Gene3D" id="3.30.2010.10">
    <property type="entry name" value="Metalloproteases ('zincins'), catalytic domain"/>
    <property type="match status" value="1"/>
</dbReference>
<evidence type="ECO:0000256" key="7">
    <source>
        <dbReference type="ARBA" id="ARBA00022833"/>
    </source>
</evidence>
<evidence type="ECO:0000256" key="3">
    <source>
        <dbReference type="ARBA" id="ARBA00022670"/>
    </source>
</evidence>
<proteinExistence type="inferred from homology"/>
<comment type="subcellular location">
    <subcellularLocation>
        <location evidence="1">Cell membrane</location>
        <topology evidence="1">Multi-pass membrane protein</topology>
    </subcellularLocation>
</comment>
<dbReference type="InterPro" id="IPR050083">
    <property type="entry name" value="HtpX_protease"/>
</dbReference>
<evidence type="ECO:0000313" key="14">
    <source>
        <dbReference type="EMBL" id="NMM64344.1"/>
    </source>
</evidence>
<keyword evidence="7 11" id="KW-0862">Zinc</keyword>
<keyword evidence="6 11" id="KW-0378">Hydrolase</keyword>
<protein>
    <submittedName>
        <fullName evidence="14">M48 family metallopeptidase</fullName>
    </submittedName>
</protein>
<sequence>MNSLINKKERLYFTLCCIFSALIYLFIIMALIAGEEDSTLEYSPTSVFVVYLIIGLLIVLFTRGIFIGSLKGNSIKVSQTQFPELYNTAIDFCKKMSMPLPEIYIMQSGGIINSFVTKFLGRNFAVIYSDVLELAYEDGQNAVNFVVAHELAHIKRGHLKWRWIIWPSLIFPLLRKAYSRACEYTADSFAAHLQPDGAVNGLLFLAAGKKLYKRVNVEQFERQAFEQTGFWVWLSERHSSHPNLTKRVSAIKNCNSNNNSTY</sequence>
<dbReference type="GO" id="GO:0046872">
    <property type="term" value="F:metal ion binding"/>
    <property type="evidence" value="ECO:0007669"/>
    <property type="project" value="UniProtKB-KW"/>
</dbReference>
<evidence type="ECO:0000259" key="13">
    <source>
        <dbReference type="Pfam" id="PF01435"/>
    </source>
</evidence>
<dbReference type="PANTHER" id="PTHR43221:SF1">
    <property type="entry name" value="PROTEASE HTPX"/>
    <property type="match status" value="1"/>
</dbReference>
<organism evidence="14 15">
    <name type="scientific">Clostridium muellerianum</name>
    <dbReference type="NCBI Taxonomy" id="2716538"/>
    <lineage>
        <taxon>Bacteria</taxon>
        <taxon>Bacillati</taxon>
        <taxon>Bacillota</taxon>
        <taxon>Clostridia</taxon>
        <taxon>Eubacteriales</taxon>
        <taxon>Clostridiaceae</taxon>
        <taxon>Clostridium</taxon>
    </lineage>
</organism>
<comment type="similarity">
    <text evidence="11">Belongs to the peptidase M48 family.</text>
</comment>
<dbReference type="GO" id="GO:0004222">
    <property type="term" value="F:metalloendopeptidase activity"/>
    <property type="evidence" value="ECO:0007669"/>
    <property type="project" value="InterPro"/>
</dbReference>
<evidence type="ECO:0000256" key="8">
    <source>
        <dbReference type="ARBA" id="ARBA00022989"/>
    </source>
</evidence>
<keyword evidence="10 12" id="KW-0472">Membrane</keyword>
<evidence type="ECO:0000256" key="10">
    <source>
        <dbReference type="ARBA" id="ARBA00023136"/>
    </source>
</evidence>
<feature type="transmembrane region" description="Helical" evidence="12">
    <location>
        <begin position="45"/>
        <end position="66"/>
    </location>
</feature>
<evidence type="ECO:0000256" key="9">
    <source>
        <dbReference type="ARBA" id="ARBA00023049"/>
    </source>
</evidence>
<dbReference type="InterPro" id="IPR001915">
    <property type="entry name" value="Peptidase_M48"/>
</dbReference>
<dbReference type="AlphaFoldDB" id="A0A7Y0EIZ4"/>
<dbReference type="GO" id="GO:0006508">
    <property type="term" value="P:proteolysis"/>
    <property type="evidence" value="ECO:0007669"/>
    <property type="project" value="UniProtKB-KW"/>
</dbReference>
<dbReference type="RefSeq" id="WP_169298928.1">
    <property type="nucleotide sequence ID" value="NZ_JABBNI010000036.1"/>
</dbReference>
<dbReference type="PANTHER" id="PTHR43221">
    <property type="entry name" value="PROTEASE HTPX"/>
    <property type="match status" value="1"/>
</dbReference>
<gene>
    <name evidence="14" type="ORF">HBE96_17115</name>
</gene>
<keyword evidence="5" id="KW-0479">Metal-binding</keyword>
<keyword evidence="15" id="KW-1185">Reference proteome</keyword>
<feature type="transmembrane region" description="Helical" evidence="12">
    <location>
        <begin position="12"/>
        <end position="33"/>
    </location>
</feature>
<comment type="cofactor">
    <cofactor evidence="11">
        <name>Zn(2+)</name>
        <dbReference type="ChEBI" id="CHEBI:29105"/>
    </cofactor>
    <text evidence="11">Binds 1 zinc ion per subunit.</text>
</comment>
<evidence type="ECO:0000256" key="11">
    <source>
        <dbReference type="RuleBase" id="RU003983"/>
    </source>
</evidence>
<dbReference type="Pfam" id="PF01435">
    <property type="entry name" value="Peptidase_M48"/>
    <property type="match status" value="2"/>
</dbReference>
<reference evidence="14 15" key="1">
    <citation type="submission" date="2020-06" db="EMBL/GenBank/DDBJ databases">
        <title>Complete Genome Sequence of Clostridium muelleri sp. nov. P21T, an Acid-Alcohol Producing Acetogen Isolated from Old Hay.</title>
        <authorList>
            <person name="Duncan K.E."/>
            <person name="Tanner R.S."/>
        </authorList>
    </citation>
    <scope>NUCLEOTIDE SEQUENCE [LARGE SCALE GENOMIC DNA]</scope>
    <source>
        <strain evidence="14 15">P21</strain>
    </source>
</reference>
<evidence type="ECO:0000256" key="4">
    <source>
        <dbReference type="ARBA" id="ARBA00022692"/>
    </source>
</evidence>
<feature type="domain" description="Peptidase M48" evidence="13">
    <location>
        <begin position="173"/>
        <end position="253"/>
    </location>
</feature>
<evidence type="ECO:0000256" key="1">
    <source>
        <dbReference type="ARBA" id="ARBA00004651"/>
    </source>
</evidence>